<name>A0A2Z4BVM4_9ENTR</name>
<dbReference type="InterPro" id="IPR006342">
    <property type="entry name" value="FkbM_mtfrase"/>
</dbReference>
<keyword evidence="2" id="KW-0489">Methyltransferase</keyword>
<sequence>MVGTPVKVVFYFPWNEVSGGPIYLTRLADKLAEFDDYEVYYTDYENSLSDSLIKNTKVKKIVVSVDDFSIKQPFPVILITPIYFAGWIPELHPDSKIVFINWHMCCVSTLQYNWRISDKDMQVFLRLVRDTSSVFFCDESHRLGQNTDNIVFSKDIVPISLPKKSTRALTSLISQDNYNIAVLGRLCTDKIYSIINLLDNIEKLDIESKVNVHIIGDGPDKEIINEAHYKKSNVIFVGTLSSEELEIYLTQYVDILFAMGTSVLEGAALYLPSIIIPHNMHPISCDSYVYLQDSSGYCLGWYDDQFDELQITPISLKSIFDDIYINNKKAILGQMAYEYYEANHSIENTIKPFKNILQNSSLFYRDFCNSTKNFVPVIKSINLLGFPVFDLYKGKFGYLYARVLQKINLFHFRPMPDSPWKRLYFMGLPCFEIAYLGGKKFKFRFLSQIRNQITMQGQHLTALNMHIKEELKKEIEFSRKYPTDTNFIEVVSHLHQQILNISGKLDKLSLENKDMMQTHIAELHNSISSQYLEIKTNNQLLLNKQIQQMDTCEKLLSEESLSYFCGDIKNDYINLISGLDDESVRVVNRVISRIQKYREQGTSYFHFTMEERDALSKIEDQHASSIIRLNCEYFAYARYIIPVKLITTTVFYYKYFINELLDDAKFKNKAIIDVGGSFGDSALIFAHETKSKVYVFEPTTKMFNLAKKTISENNISNVVLNKLALGDKNEHLEISINDDFSSLNRENGNVYQTENVEVITLDSYVEANSIDVGLIKVDIEGFEKNFLKGAEETIRKQKPILIISIYHSAEDFFTIKNIIDRYNLGYKFKIRKPSDKSIIVDTMLIAEVY</sequence>
<dbReference type="InterPro" id="IPR052514">
    <property type="entry name" value="SAM-dependent_MTase"/>
</dbReference>
<accession>A0A2Z4BVM4</accession>
<dbReference type="Pfam" id="PF05050">
    <property type="entry name" value="Methyltransf_21"/>
    <property type="match status" value="1"/>
</dbReference>
<dbReference type="InterPro" id="IPR029063">
    <property type="entry name" value="SAM-dependent_MTases_sf"/>
</dbReference>
<proteinExistence type="predicted"/>
<reference evidence="2" key="1">
    <citation type="submission" date="2018-05" db="EMBL/GenBank/DDBJ databases">
        <authorList>
            <person name="Lanie J.A."/>
            <person name="Ng W.-L."/>
            <person name="Kazmierczak K.M."/>
            <person name="Andrzejewski T.M."/>
            <person name="Davidsen T.M."/>
            <person name="Wayne K.J."/>
            <person name="Tettelin H."/>
            <person name="Glass J.I."/>
            <person name="Rusch D."/>
            <person name="Podicherti R."/>
            <person name="Tsui H.-C.T."/>
            <person name="Winkler M.E."/>
        </authorList>
    </citation>
    <scope>NUCLEOTIDE SEQUENCE</scope>
    <source>
        <strain evidence="2">O32_G3543</strain>
    </source>
</reference>
<dbReference type="NCBIfam" id="TIGR01444">
    <property type="entry name" value="fkbM_fam"/>
    <property type="match status" value="1"/>
</dbReference>
<evidence type="ECO:0000259" key="1">
    <source>
        <dbReference type="Pfam" id="PF05050"/>
    </source>
</evidence>
<dbReference type="PANTHER" id="PTHR34203">
    <property type="entry name" value="METHYLTRANSFERASE, FKBM FAMILY PROTEIN"/>
    <property type="match status" value="1"/>
</dbReference>
<dbReference type="Gene3D" id="3.40.50.150">
    <property type="entry name" value="Vaccinia Virus protein VP39"/>
    <property type="match status" value="1"/>
</dbReference>
<dbReference type="SUPFAM" id="SSF53335">
    <property type="entry name" value="S-adenosyl-L-methionine-dependent methyltransferases"/>
    <property type="match status" value="1"/>
</dbReference>
<feature type="domain" description="Methyltransferase FkbM" evidence="1">
    <location>
        <begin position="673"/>
        <end position="827"/>
    </location>
</feature>
<dbReference type="SUPFAM" id="SSF53756">
    <property type="entry name" value="UDP-Glycosyltransferase/glycogen phosphorylase"/>
    <property type="match status" value="1"/>
</dbReference>
<dbReference type="AlphaFoldDB" id="A0A2Z4BVM4"/>
<dbReference type="GO" id="GO:0032259">
    <property type="term" value="P:methylation"/>
    <property type="evidence" value="ECO:0007669"/>
    <property type="project" value="UniProtKB-KW"/>
</dbReference>
<gene>
    <name evidence="2" type="primary">orf11</name>
</gene>
<organism evidence="2">
    <name type="scientific">Citrobacter youngae</name>
    <dbReference type="NCBI Taxonomy" id="133448"/>
    <lineage>
        <taxon>Bacteria</taxon>
        <taxon>Pseudomonadati</taxon>
        <taxon>Pseudomonadota</taxon>
        <taxon>Gammaproteobacteria</taxon>
        <taxon>Enterobacterales</taxon>
        <taxon>Enterobacteriaceae</taxon>
        <taxon>Citrobacter</taxon>
        <taxon>Citrobacter freundii complex</taxon>
    </lineage>
</organism>
<dbReference type="PANTHER" id="PTHR34203:SF15">
    <property type="entry name" value="SLL1173 PROTEIN"/>
    <property type="match status" value="1"/>
</dbReference>
<dbReference type="GO" id="GO:0008168">
    <property type="term" value="F:methyltransferase activity"/>
    <property type="evidence" value="ECO:0007669"/>
    <property type="project" value="UniProtKB-KW"/>
</dbReference>
<evidence type="ECO:0000313" key="2">
    <source>
        <dbReference type="EMBL" id="AWU66721.1"/>
    </source>
</evidence>
<dbReference type="EMBL" id="MH325900">
    <property type="protein sequence ID" value="AWU66721.1"/>
    <property type="molecule type" value="Genomic_DNA"/>
</dbReference>
<keyword evidence="2" id="KW-0808">Transferase</keyword>
<dbReference type="Gene3D" id="3.40.50.2000">
    <property type="entry name" value="Glycogen Phosphorylase B"/>
    <property type="match status" value="2"/>
</dbReference>
<protein>
    <submittedName>
        <fullName evidence="2">Methyltransferase</fullName>
    </submittedName>
</protein>